<accession>A0A0A9F7H7</accession>
<proteinExistence type="predicted"/>
<reference evidence="2" key="1">
    <citation type="submission" date="2014-09" db="EMBL/GenBank/DDBJ databases">
        <authorList>
            <person name="Magalhaes I.L.F."/>
            <person name="Oliveira U."/>
            <person name="Santos F.R."/>
            <person name="Vidigal T.H.D.A."/>
            <person name="Brescovit A.D."/>
            <person name="Santos A.J."/>
        </authorList>
    </citation>
    <scope>NUCLEOTIDE SEQUENCE</scope>
    <source>
        <tissue evidence="2">Shoot tissue taken approximately 20 cm above the soil surface</tissue>
    </source>
</reference>
<feature type="transmembrane region" description="Helical" evidence="1">
    <location>
        <begin position="69"/>
        <end position="92"/>
    </location>
</feature>
<sequence>MGLMWLLQRNTTRYGAAATSVIQALMGVDEASAAGVAAEAGAGPAAACSLRVDDMPLPAEYAQLSRASGAPGVCCFHLIVLLLAILSFRVVYSL</sequence>
<reference evidence="2" key="2">
    <citation type="journal article" date="2015" name="Data Brief">
        <title>Shoot transcriptome of the giant reed, Arundo donax.</title>
        <authorList>
            <person name="Barrero R.A."/>
            <person name="Guerrero F.D."/>
            <person name="Moolhuijzen P."/>
            <person name="Goolsby J.A."/>
            <person name="Tidwell J."/>
            <person name="Bellgard S.E."/>
            <person name="Bellgard M.I."/>
        </authorList>
    </citation>
    <scope>NUCLEOTIDE SEQUENCE</scope>
    <source>
        <tissue evidence="2">Shoot tissue taken approximately 20 cm above the soil surface</tissue>
    </source>
</reference>
<name>A0A0A9F7H7_ARUDO</name>
<keyword evidence="1" id="KW-0812">Transmembrane</keyword>
<evidence type="ECO:0000313" key="2">
    <source>
        <dbReference type="EMBL" id="JAE04213.1"/>
    </source>
</evidence>
<dbReference type="InterPro" id="IPR040376">
    <property type="entry name" value="At4g28100-like"/>
</dbReference>
<evidence type="ECO:0000256" key="1">
    <source>
        <dbReference type="SAM" id="Phobius"/>
    </source>
</evidence>
<keyword evidence="1" id="KW-1133">Transmembrane helix</keyword>
<protein>
    <submittedName>
        <fullName evidence="2">Uncharacterized protein</fullName>
    </submittedName>
</protein>
<keyword evidence="1" id="KW-0472">Membrane</keyword>
<dbReference type="PANTHER" id="PTHR34056">
    <property type="entry name" value="GPI-ANCHORED PROTEIN"/>
    <property type="match status" value="1"/>
</dbReference>
<dbReference type="EMBL" id="GBRH01193683">
    <property type="protein sequence ID" value="JAE04213.1"/>
    <property type="molecule type" value="Transcribed_RNA"/>
</dbReference>
<dbReference type="AlphaFoldDB" id="A0A0A9F7H7"/>
<organism evidence="2">
    <name type="scientific">Arundo donax</name>
    <name type="common">Giant reed</name>
    <name type="synonym">Donax arundinaceus</name>
    <dbReference type="NCBI Taxonomy" id="35708"/>
    <lineage>
        <taxon>Eukaryota</taxon>
        <taxon>Viridiplantae</taxon>
        <taxon>Streptophyta</taxon>
        <taxon>Embryophyta</taxon>
        <taxon>Tracheophyta</taxon>
        <taxon>Spermatophyta</taxon>
        <taxon>Magnoliopsida</taxon>
        <taxon>Liliopsida</taxon>
        <taxon>Poales</taxon>
        <taxon>Poaceae</taxon>
        <taxon>PACMAD clade</taxon>
        <taxon>Arundinoideae</taxon>
        <taxon>Arundineae</taxon>
        <taxon>Arundo</taxon>
    </lineage>
</organism>
<dbReference type="PANTHER" id="PTHR34056:SF4">
    <property type="entry name" value="OS02G0710700 PROTEIN"/>
    <property type="match status" value="1"/>
</dbReference>